<dbReference type="AlphaFoldDB" id="A0A4Y7PX12"/>
<feature type="region of interest" description="Disordered" evidence="1">
    <location>
        <begin position="101"/>
        <end position="124"/>
    </location>
</feature>
<dbReference type="OrthoDB" id="3258262at2759"/>
<organism evidence="3 4">
    <name type="scientific">Rickenella mellea</name>
    <dbReference type="NCBI Taxonomy" id="50990"/>
    <lineage>
        <taxon>Eukaryota</taxon>
        <taxon>Fungi</taxon>
        <taxon>Dikarya</taxon>
        <taxon>Basidiomycota</taxon>
        <taxon>Agaricomycotina</taxon>
        <taxon>Agaricomycetes</taxon>
        <taxon>Hymenochaetales</taxon>
        <taxon>Rickenellaceae</taxon>
        <taxon>Rickenella</taxon>
    </lineage>
</organism>
<feature type="region of interest" description="Disordered" evidence="1">
    <location>
        <begin position="256"/>
        <end position="278"/>
    </location>
</feature>
<dbReference type="EMBL" id="ML170192">
    <property type="protein sequence ID" value="TDL19944.1"/>
    <property type="molecule type" value="Genomic_DNA"/>
</dbReference>
<keyword evidence="4" id="KW-1185">Reference proteome</keyword>
<sequence>MDQQPVLLQHATELFLHLSLGTDLSTSGEMHETADLQIDDTFHKVVFESPRRRVRCDDIFPRLEEISRATSPELDSVTLATRARTMSEAEEVAASYRAQQFEKEKDVAPVSPHSPDDKPLPAPPLSRWSLTTSIATNHLPFDDSESSSLSSYMEYDKVSGLSREGPRTRISNSITRALAEAAIEAKFLVDDSIRNRQLLRCNRLECQQILPSEKALKFHIHMHKLAEAMVICHDCQHEFETNRELTMHKCSAVNSKSSSTSSVPSKFSYSSPPTSPTSTTFRRALVKMCCTQDTSLEN</sequence>
<accession>A0A4Y7PX12</accession>
<dbReference type="PROSITE" id="PS00028">
    <property type="entry name" value="ZINC_FINGER_C2H2_1"/>
    <property type="match status" value="1"/>
</dbReference>
<evidence type="ECO:0000259" key="2">
    <source>
        <dbReference type="PROSITE" id="PS00028"/>
    </source>
</evidence>
<dbReference type="Proteomes" id="UP000294933">
    <property type="component" value="Unassembled WGS sequence"/>
</dbReference>
<name>A0A4Y7PX12_9AGAM</name>
<dbReference type="InterPro" id="IPR013087">
    <property type="entry name" value="Znf_C2H2_type"/>
</dbReference>
<feature type="domain" description="C2H2-type" evidence="2">
    <location>
        <begin position="201"/>
        <end position="223"/>
    </location>
</feature>
<dbReference type="VEuPathDB" id="FungiDB:BD410DRAFT_830028"/>
<evidence type="ECO:0000256" key="1">
    <source>
        <dbReference type="SAM" id="MobiDB-lite"/>
    </source>
</evidence>
<evidence type="ECO:0000313" key="4">
    <source>
        <dbReference type="Proteomes" id="UP000294933"/>
    </source>
</evidence>
<reference evidence="3 4" key="1">
    <citation type="submission" date="2018-06" db="EMBL/GenBank/DDBJ databases">
        <title>A transcriptomic atlas of mushroom development highlights an independent origin of complex multicellularity.</title>
        <authorList>
            <consortium name="DOE Joint Genome Institute"/>
            <person name="Krizsan K."/>
            <person name="Almasi E."/>
            <person name="Merenyi Z."/>
            <person name="Sahu N."/>
            <person name="Viragh M."/>
            <person name="Koszo T."/>
            <person name="Mondo S."/>
            <person name="Kiss B."/>
            <person name="Balint B."/>
            <person name="Kues U."/>
            <person name="Barry K."/>
            <person name="Hegedus J.C."/>
            <person name="Henrissat B."/>
            <person name="Johnson J."/>
            <person name="Lipzen A."/>
            <person name="Ohm R."/>
            <person name="Nagy I."/>
            <person name="Pangilinan J."/>
            <person name="Yan J."/>
            <person name="Xiong Y."/>
            <person name="Grigoriev I.V."/>
            <person name="Hibbett D.S."/>
            <person name="Nagy L.G."/>
        </authorList>
    </citation>
    <scope>NUCLEOTIDE SEQUENCE [LARGE SCALE GENOMIC DNA]</scope>
    <source>
        <strain evidence="3 4">SZMC22713</strain>
    </source>
</reference>
<gene>
    <name evidence="3" type="ORF">BD410DRAFT_830028</name>
</gene>
<evidence type="ECO:0000313" key="3">
    <source>
        <dbReference type="EMBL" id="TDL19944.1"/>
    </source>
</evidence>
<protein>
    <recommendedName>
        <fullName evidence="2">C2H2-type domain-containing protein</fullName>
    </recommendedName>
</protein>
<proteinExistence type="predicted"/>